<accession>A0A9P6CXR9</accession>
<dbReference type="Proteomes" id="UP000807469">
    <property type="component" value="Unassembled WGS sequence"/>
</dbReference>
<reference evidence="1" key="1">
    <citation type="submission" date="2020-11" db="EMBL/GenBank/DDBJ databases">
        <authorList>
            <consortium name="DOE Joint Genome Institute"/>
            <person name="Ahrendt S."/>
            <person name="Riley R."/>
            <person name="Andreopoulos W."/>
            <person name="Labutti K."/>
            <person name="Pangilinan J."/>
            <person name="Ruiz-Duenas F.J."/>
            <person name="Barrasa J.M."/>
            <person name="Sanchez-Garcia M."/>
            <person name="Camarero S."/>
            <person name="Miyauchi S."/>
            <person name="Serrano A."/>
            <person name="Linde D."/>
            <person name="Babiker R."/>
            <person name="Drula E."/>
            <person name="Ayuso-Fernandez I."/>
            <person name="Pacheco R."/>
            <person name="Padilla G."/>
            <person name="Ferreira P."/>
            <person name="Barriuso J."/>
            <person name="Kellner H."/>
            <person name="Castanera R."/>
            <person name="Alfaro M."/>
            <person name="Ramirez L."/>
            <person name="Pisabarro A.G."/>
            <person name="Kuo A."/>
            <person name="Tritt A."/>
            <person name="Lipzen A."/>
            <person name="He G."/>
            <person name="Yan M."/>
            <person name="Ng V."/>
            <person name="Cullen D."/>
            <person name="Martin F."/>
            <person name="Rosso M.-N."/>
            <person name="Henrissat B."/>
            <person name="Hibbett D."/>
            <person name="Martinez A.T."/>
            <person name="Grigoriev I.V."/>
        </authorList>
    </citation>
    <scope>NUCLEOTIDE SEQUENCE</scope>
    <source>
        <strain evidence="1">CIRM-BRFM 674</strain>
    </source>
</reference>
<dbReference type="EMBL" id="MU155280">
    <property type="protein sequence ID" value="KAF9476830.1"/>
    <property type="molecule type" value="Genomic_DNA"/>
</dbReference>
<gene>
    <name evidence="1" type="ORF">BDN70DRAFT_148117</name>
</gene>
<sequence>MDDLLATSSGLWVYSPACPLKLGSFKEQYAYILDNAPRHLCHHFILLFAERVRIGEDAYRHMRRDKYDELSFNSPLKHPSSARFTTRTPFSIPHFVGDLALAFLYSNAPQSATRCSRSSFLFSTGGLICSLFHGIVLMRPCNPCGDTPRVPCKIYPLP</sequence>
<proteinExistence type="predicted"/>
<evidence type="ECO:0000313" key="1">
    <source>
        <dbReference type="EMBL" id="KAF9476830.1"/>
    </source>
</evidence>
<name>A0A9P6CXR9_9AGAR</name>
<keyword evidence="2" id="KW-1185">Reference proteome</keyword>
<protein>
    <submittedName>
        <fullName evidence="1">Uncharacterized protein</fullName>
    </submittedName>
</protein>
<organism evidence="1 2">
    <name type="scientific">Pholiota conissans</name>
    <dbReference type="NCBI Taxonomy" id="109636"/>
    <lineage>
        <taxon>Eukaryota</taxon>
        <taxon>Fungi</taxon>
        <taxon>Dikarya</taxon>
        <taxon>Basidiomycota</taxon>
        <taxon>Agaricomycotina</taxon>
        <taxon>Agaricomycetes</taxon>
        <taxon>Agaricomycetidae</taxon>
        <taxon>Agaricales</taxon>
        <taxon>Agaricineae</taxon>
        <taxon>Strophariaceae</taxon>
        <taxon>Pholiota</taxon>
    </lineage>
</organism>
<comment type="caution">
    <text evidence="1">The sequence shown here is derived from an EMBL/GenBank/DDBJ whole genome shotgun (WGS) entry which is preliminary data.</text>
</comment>
<dbReference type="AlphaFoldDB" id="A0A9P6CXR9"/>
<evidence type="ECO:0000313" key="2">
    <source>
        <dbReference type="Proteomes" id="UP000807469"/>
    </source>
</evidence>